<dbReference type="Proteomes" id="UP001210925">
    <property type="component" value="Unassembled WGS sequence"/>
</dbReference>
<dbReference type="InterPro" id="IPR001683">
    <property type="entry name" value="PX_dom"/>
</dbReference>
<keyword evidence="4" id="KW-1185">Reference proteome</keyword>
<dbReference type="PANTHER" id="PTHR10555">
    <property type="entry name" value="SORTING NEXIN"/>
    <property type="match status" value="1"/>
</dbReference>
<protein>
    <submittedName>
        <fullName evidence="3">Vacuolar protein sorting-associated protein 5</fullName>
    </submittedName>
</protein>
<evidence type="ECO:0000313" key="4">
    <source>
        <dbReference type="Proteomes" id="UP001210925"/>
    </source>
</evidence>
<dbReference type="Pfam" id="PF00787">
    <property type="entry name" value="PX"/>
    <property type="match status" value="1"/>
</dbReference>
<dbReference type="Gene3D" id="3.30.1520.10">
    <property type="entry name" value="Phox-like domain"/>
    <property type="match status" value="1"/>
</dbReference>
<dbReference type="PROSITE" id="PS50195">
    <property type="entry name" value="PX"/>
    <property type="match status" value="1"/>
</dbReference>
<dbReference type="PANTHER" id="PTHR10555:SF170">
    <property type="entry name" value="FI18122P1"/>
    <property type="match status" value="1"/>
</dbReference>
<dbReference type="GO" id="GO:0035091">
    <property type="term" value="F:phosphatidylinositol binding"/>
    <property type="evidence" value="ECO:0007669"/>
    <property type="project" value="InterPro"/>
</dbReference>
<sequence length="402" mass="46082">MFNQNPWQEENEWKTEENQWKKDEPDKDKPLVDASKVFASVDSYSPFGALHDPLNDKFQADPLHGLQESTFKESSIHQSPFQSVYQPSFPSNPLTEPFQPPFDNIQSPFNEPAQSPFATETFNSSFKIPDPFAKPANEPVFTLDVIPNPLLEIDTLQIAPENNEPITTSEENTPLALIKEKDTATVDVLPLESSITDLSVYEPKSTLSAIESPRLSRPEPTNFDPLSASITSDIEPPKEEIKPTRPKRMYEFRVSVVDPLKIGDKISGYVEYRVTTATSDPKYKNFEFSVMRRFSDFFWLYNQLISKYPGIIIPPIPEKLQLGRFQDDFIESRRFHLEKFLQKVVQHHKLQLDDSLRFFLESETFAVDKKAFTEKNILGQDTTPLANQAFPSTPDSDKVEYF</sequence>
<dbReference type="SUPFAM" id="SSF64268">
    <property type="entry name" value="PX domain"/>
    <property type="match status" value="1"/>
</dbReference>
<reference evidence="3" key="1">
    <citation type="submission" date="2020-05" db="EMBL/GenBank/DDBJ databases">
        <title>Phylogenomic resolution of chytrid fungi.</title>
        <authorList>
            <person name="Stajich J.E."/>
            <person name="Amses K."/>
            <person name="Simmons R."/>
            <person name="Seto K."/>
            <person name="Myers J."/>
            <person name="Bonds A."/>
            <person name="Quandt C.A."/>
            <person name="Barry K."/>
            <person name="Liu P."/>
            <person name="Grigoriev I."/>
            <person name="Longcore J.E."/>
            <person name="James T.Y."/>
        </authorList>
    </citation>
    <scope>NUCLEOTIDE SEQUENCE</scope>
    <source>
        <strain evidence="3">PLAUS21</strain>
    </source>
</reference>
<name>A0AAD5Y6D3_9FUNG</name>
<feature type="region of interest" description="Disordered" evidence="1">
    <location>
        <begin position="51"/>
        <end position="122"/>
    </location>
</feature>
<proteinExistence type="predicted"/>
<feature type="compositionally biased region" description="Polar residues" evidence="1">
    <location>
        <begin position="76"/>
        <end position="94"/>
    </location>
</feature>
<evidence type="ECO:0000256" key="1">
    <source>
        <dbReference type="SAM" id="MobiDB-lite"/>
    </source>
</evidence>
<feature type="compositionally biased region" description="Basic and acidic residues" evidence="1">
    <location>
        <begin position="11"/>
        <end position="31"/>
    </location>
</feature>
<comment type="caution">
    <text evidence="3">The sequence shown here is derived from an EMBL/GenBank/DDBJ whole genome shotgun (WGS) entry which is preliminary data.</text>
</comment>
<evidence type="ECO:0000313" key="3">
    <source>
        <dbReference type="EMBL" id="KAJ3254817.1"/>
    </source>
</evidence>
<accession>A0AAD5Y6D3</accession>
<dbReference type="GO" id="GO:0005768">
    <property type="term" value="C:endosome"/>
    <property type="evidence" value="ECO:0007669"/>
    <property type="project" value="TreeGrafter"/>
</dbReference>
<feature type="compositionally biased region" description="Polar residues" evidence="1">
    <location>
        <begin position="104"/>
        <end position="122"/>
    </location>
</feature>
<gene>
    <name evidence="3" type="primary">VPS5</name>
    <name evidence="3" type="ORF">HK103_006807</name>
</gene>
<dbReference type="AlphaFoldDB" id="A0AAD5Y6D3"/>
<dbReference type="InterPro" id="IPR036871">
    <property type="entry name" value="PX_dom_sf"/>
</dbReference>
<dbReference type="SMART" id="SM00312">
    <property type="entry name" value="PX"/>
    <property type="match status" value="1"/>
</dbReference>
<evidence type="ECO:0000259" key="2">
    <source>
        <dbReference type="PROSITE" id="PS50195"/>
    </source>
</evidence>
<feature type="domain" description="PX" evidence="2">
    <location>
        <begin position="250"/>
        <end position="366"/>
    </location>
</feature>
<dbReference type="EMBL" id="JADGKB010000077">
    <property type="protein sequence ID" value="KAJ3254817.1"/>
    <property type="molecule type" value="Genomic_DNA"/>
</dbReference>
<feature type="region of interest" description="Disordered" evidence="1">
    <location>
        <begin position="1"/>
        <end position="34"/>
    </location>
</feature>
<organism evidence="3 4">
    <name type="scientific">Boothiomyces macroporosus</name>
    <dbReference type="NCBI Taxonomy" id="261099"/>
    <lineage>
        <taxon>Eukaryota</taxon>
        <taxon>Fungi</taxon>
        <taxon>Fungi incertae sedis</taxon>
        <taxon>Chytridiomycota</taxon>
        <taxon>Chytridiomycota incertae sedis</taxon>
        <taxon>Chytridiomycetes</taxon>
        <taxon>Rhizophydiales</taxon>
        <taxon>Terramycetaceae</taxon>
        <taxon>Boothiomyces</taxon>
    </lineage>
</organism>